<keyword evidence="9 11" id="KW-0239">DNA-directed DNA polymerase</keyword>
<keyword evidence="8 11" id="KW-0269">Exonuclease</keyword>
<feature type="coiled-coil region" evidence="12">
    <location>
        <begin position="1429"/>
        <end position="1456"/>
    </location>
</feature>
<comment type="subcellular location">
    <subcellularLocation>
        <location evidence="11">Cytoplasm</location>
    </subcellularLocation>
</comment>
<dbReference type="GO" id="GO:0005737">
    <property type="term" value="C:cytoplasm"/>
    <property type="evidence" value="ECO:0007669"/>
    <property type="project" value="UniProtKB-SubCell"/>
</dbReference>
<evidence type="ECO:0000256" key="2">
    <source>
        <dbReference type="ARBA" id="ARBA00022490"/>
    </source>
</evidence>
<proteinExistence type="inferred from homology"/>
<evidence type="ECO:0000313" key="18">
    <source>
        <dbReference type="Proteomes" id="UP000260812"/>
    </source>
</evidence>
<organism evidence="16 18">
    <name type="scientific">Eisenbergiella massiliensis</name>
    <dbReference type="NCBI Taxonomy" id="1720294"/>
    <lineage>
        <taxon>Bacteria</taxon>
        <taxon>Bacillati</taxon>
        <taxon>Bacillota</taxon>
        <taxon>Clostridia</taxon>
        <taxon>Lachnospirales</taxon>
        <taxon>Lachnospiraceae</taxon>
        <taxon>Eisenbergiella</taxon>
    </lineage>
</organism>
<dbReference type="InterPro" id="IPR029460">
    <property type="entry name" value="DNAPol_HHH"/>
</dbReference>
<dbReference type="InterPro" id="IPR013520">
    <property type="entry name" value="Ribonucl_H"/>
</dbReference>
<dbReference type="Proteomes" id="UP000261166">
    <property type="component" value="Unassembled WGS sequence"/>
</dbReference>
<feature type="compositionally biased region" description="Basic and acidic residues" evidence="13">
    <location>
        <begin position="243"/>
        <end position="254"/>
    </location>
</feature>
<evidence type="ECO:0000256" key="6">
    <source>
        <dbReference type="ARBA" id="ARBA00022722"/>
    </source>
</evidence>
<dbReference type="Gene3D" id="2.40.50.140">
    <property type="entry name" value="Nucleic acid-binding proteins"/>
    <property type="match status" value="1"/>
</dbReference>
<dbReference type="InterPro" id="IPR006308">
    <property type="entry name" value="Pol_III_a_PolC-type_gram_pos"/>
</dbReference>
<comment type="caution">
    <text evidence="16">The sequence shown here is derived from an EMBL/GenBank/DDBJ whole genome shotgun (WGS) entry which is preliminary data.</text>
</comment>
<dbReference type="InterPro" id="IPR003141">
    <property type="entry name" value="Pol/His_phosphatase_N"/>
</dbReference>
<evidence type="ECO:0000256" key="4">
    <source>
        <dbReference type="ARBA" id="ARBA00022695"/>
    </source>
</evidence>
<dbReference type="Pfam" id="PF14480">
    <property type="entry name" value="DNA_pol3_a_NI"/>
    <property type="match status" value="1"/>
</dbReference>
<keyword evidence="4 11" id="KW-0548">Nucleotidyltransferase</keyword>
<sequence>MAKAFFDVFPGLKLDGKLKSLFEQTQIERVTATKQKDFVRIYLSSERLIQKDDIFTVEGEIKKQLFAGCNITIKIHEKYRLSSQYNPEKLMEIYRDSILLELQEYSHLLYSMFKNAELSFPEEGRLNLRIEDTVLARTKSDELTRILEKVFFERCGLPVNVFVEYREARTGRFKEEDDIFIARRVAEIAARYTGNKGYENGGEMPAPRPEMQAGQSGNAEGGAQKQAVDPAYEAYLAGAAKETAKAESGQKPKDGGAPFEGGTVRPGAALEGKKFMGKKSGGFGRGKGKFKGDGDFFKSAKRSDNPDVIYGRDFDDEAMSIEDIVGEIGEVAIRGKILNLDKREIKNERTILIFDVTDFSDTMTIKMFAKNEQVEEICEGIKPGVFVKIKGITMIDKFDGELTIGSIVGVKKISDFTHGRMDHSVRKRVELHCHTKMSDMDGVSEAKDIVKRAYQWGHPAIAITDHGVVQSFPDANHLIDDLWKAEKGKRKDAGDPNPDKNDFFKVIYGVEAYLVDDLKEIVTDGKGQPLEGSYVVFDIETTGFSPIKNRIIEIGAVKVINGEITDRFSSFVNPQVPIPFEIEKLTSINDEMVMDAPVIEKVLPEFLSFCEGTVLVAHNASFDISFIRENAQRQQLPFDFTYVDTVGIARVLLPHQAKHTLDAVSKTLGISLENHHRAVDDAEATAQIFVKFTDMLLKDGKDTLEKVNALGDSNPDIVKRLPTYHAIILAKNNTGRVNLYKLISESHLTYYAKRPRIPKSLLLAHREGLILGSACEAGELYRALLDDRSDADIARIVNFYDYLEIQPTGNNKFMINEEKIRNINSIEDIQDVNKRIVALGEQYNKPVVATCDVHFLDPGDEVYRRIIMAGKGFKDSDEQAPLYLRTTEEMLEEFQYLGSDKAEEVVITNTNLIADQIETISPVRPDKCPPVIADSDKTLTEICYNKAHEMYGEKLPPIVEQRLEKELNSIIKNGFAVMYIIAQKLVWKSVEDGYLVGSRGSVGSSFVANMAGITEVNALSPHYYCMKCHYNDFDSPDVKAYTGKAGCDMPDKYCPVCGEPLKKDGFDIPFETFLGFKGDKEPDIDLNFSGEYQSKAHKYTEVIFGAGQTFRAGTIGTLADKTAFGYVKNYYEERGSKKRTCEINRIVAGCTGIRRSTGQHPGGIIVLPLGEEINSFTPVQHPANDMTTDTVTTHFDYHSIDHNLLKLDILGHDDPTMIRMLQDLTGIDPTKIPLDDPQVMSLFQNTNALGVTPEEIDGCPLGALGIPEFGTEFAMQMLLDTHPTSFSDLVRIAGLAHGTDVWLGNAQTLIKEGKATISTAICTRDDIMLYLIEMGVESSLAFTIMESVRKGKGLKPEMEEAMLAANVPDWYIWSCKKIKYMFPKAHAAAYVMMAWRIAYCKVNYPLAYYAAFFSIRASAFSYELMCQGQKHLESMMADYKRRADTLSKKEQDAARDMKVVQEMYARGFEFVPIDIFSAQSRSFQVVGDKIMPSLSSIDGLGEKAADAIVEAAKDGPFLSKDDFRQRTKVSKTVVDLMDTLNLLGNLPESNQISLFDFAI</sequence>
<dbReference type="InterPro" id="IPR011708">
    <property type="entry name" value="DNA_pol3_alpha_NTPase_dom"/>
</dbReference>
<dbReference type="SUPFAM" id="SSF160975">
    <property type="entry name" value="AF1531-like"/>
    <property type="match status" value="1"/>
</dbReference>
<evidence type="ECO:0000256" key="7">
    <source>
        <dbReference type="ARBA" id="ARBA00022801"/>
    </source>
</evidence>
<dbReference type="InterPro" id="IPR028112">
    <property type="entry name" value="DNA_PolC-type_N_I"/>
</dbReference>
<dbReference type="OrthoDB" id="9804290at2"/>
<dbReference type="Pfam" id="PF17657">
    <property type="entry name" value="DNA_pol3_finger"/>
    <property type="match status" value="1"/>
</dbReference>
<comment type="similarity">
    <text evidence="11">Belongs to the DNA polymerase type-C family. PolC subfamily.</text>
</comment>
<protein>
    <recommendedName>
        <fullName evidence="11">DNA polymerase III PolC-type</fullName>
        <shortName evidence="11">PolIII</shortName>
        <ecNumber evidence="11">2.7.7.7</ecNumber>
    </recommendedName>
</protein>
<evidence type="ECO:0000256" key="9">
    <source>
        <dbReference type="ARBA" id="ARBA00022932"/>
    </source>
</evidence>
<dbReference type="CDD" id="cd06127">
    <property type="entry name" value="DEDDh"/>
    <property type="match status" value="1"/>
</dbReference>
<dbReference type="Gene3D" id="6.10.140.1510">
    <property type="match status" value="1"/>
</dbReference>
<keyword evidence="3 11" id="KW-0808">Transferase</keyword>
<keyword evidence="18" id="KW-1185">Reference proteome</keyword>
<keyword evidence="6 11" id="KW-0540">Nuclease</keyword>
<comment type="catalytic activity">
    <reaction evidence="10 11">
        <text>DNA(n) + a 2'-deoxyribonucleoside 5'-triphosphate = DNA(n+1) + diphosphate</text>
        <dbReference type="Rhea" id="RHEA:22508"/>
        <dbReference type="Rhea" id="RHEA-COMP:17339"/>
        <dbReference type="Rhea" id="RHEA-COMP:17340"/>
        <dbReference type="ChEBI" id="CHEBI:33019"/>
        <dbReference type="ChEBI" id="CHEBI:61560"/>
        <dbReference type="ChEBI" id="CHEBI:173112"/>
        <dbReference type="EC" id="2.7.7.7"/>
    </reaction>
</comment>
<reference evidence="16 19" key="1">
    <citation type="submission" date="2018-08" db="EMBL/GenBank/DDBJ databases">
        <title>A genome reference for cultivated species of the human gut microbiota.</title>
        <authorList>
            <person name="Zou Y."/>
            <person name="Xue W."/>
            <person name="Luo G."/>
        </authorList>
    </citation>
    <scope>NUCLEOTIDE SEQUENCE [LARGE SCALE GENOMIC DNA]</scope>
    <source>
        <strain evidence="17 19">AF26-4BH</strain>
        <strain evidence="16">TF05-5AC</strain>
    </source>
</reference>
<evidence type="ECO:0000259" key="14">
    <source>
        <dbReference type="SMART" id="SM00479"/>
    </source>
</evidence>
<evidence type="ECO:0000259" key="15">
    <source>
        <dbReference type="SMART" id="SM00481"/>
    </source>
</evidence>
<dbReference type="Gene3D" id="1.10.150.700">
    <property type="entry name" value="PolC, middle finger domain"/>
    <property type="match status" value="1"/>
</dbReference>
<evidence type="ECO:0000256" key="13">
    <source>
        <dbReference type="SAM" id="MobiDB-lite"/>
    </source>
</evidence>
<dbReference type="NCBIfam" id="TIGR01405">
    <property type="entry name" value="polC_Gram_pos"/>
    <property type="match status" value="1"/>
</dbReference>
<feature type="domain" description="Exonuclease" evidence="14">
    <location>
        <begin position="533"/>
        <end position="698"/>
    </location>
</feature>
<dbReference type="CDD" id="cd07309">
    <property type="entry name" value="PHP"/>
    <property type="match status" value="1"/>
</dbReference>
<dbReference type="Pfam" id="PF00929">
    <property type="entry name" value="RNase_T"/>
    <property type="match status" value="1"/>
</dbReference>
<dbReference type="InterPro" id="IPR004013">
    <property type="entry name" value="PHP_dom"/>
</dbReference>
<evidence type="ECO:0000256" key="8">
    <source>
        <dbReference type="ARBA" id="ARBA00022839"/>
    </source>
</evidence>
<dbReference type="Gene3D" id="3.30.1900.20">
    <property type="match status" value="2"/>
</dbReference>
<dbReference type="NCBIfam" id="TIGR00573">
    <property type="entry name" value="dnaq"/>
    <property type="match status" value="1"/>
</dbReference>
<dbReference type="SMART" id="SM00481">
    <property type="entry name" value="POLIIIAc"/>
    <property type="match status" value="1"/>
</dbReference>
<evidence type="ECO:0000256" key="11">
    <source>
        <dbReference type="HAMAP-Rule" id="MF_00356"/>
    </source>
</evidence>
<dbReference type="InterPro" id="IPR044923">
    <property type="entry name" value="PolC_middle_finger_sf"/>
</dbReference>
<dbReference type="Pfam" id="PF07733">
    <property type="entry name" value="DNA_pol3_alpha"/>
    <property type="match status" value="2"/>
</dbReference>
<name>A0A3E3HUZ1_9FIRM</name>
<dbReference type="GO" id="GO:0003887">
    <property type="term" value="F:DNA-directed DNA polymerase activity"/>
    <property type="evidence" value="ECO:0007669"/>
    <property type="project" value="UniProtKB-UniRule"/>
</dbReference>
<dbReference type="GeneID" id="97990691"/>
<dbReference type="Gene3D" id="3.30.420.10">
    <property type="entry name" value="Ribonuclease H-like superfamily/Ribonuclease H"/>
    <property type="match status" value="1"/>
</dbReference>
<feature type="region of interest" description="Disordered" evidence="13">
    <location>
        <begin position="243"/>
        <end position="265"/>
    </location>
</feature>
<evidence type="ECO:0000313" key="16">
    <source>
        <dbReference type="EMBL" id="RGE55644.1"/>
    </source>
</evidence>
<dbReference type="GO" id="GO:0006261">
    <property type="term" value="P:DNA-templated DNA replication"/>
    <property type="evidence" value="ECO:0007669"/>
    <property type="project" value="UniProtKB-UniRule"/>
</dbReference>
<dbReference type="SUPFAM" id="SSF53098">
    <property type="entry name" value="Ribonuclease H-like"/>
    <property type="match status" value="1"/>
</dbReference>
<evidence type="ECO:0000313" key="19">
    <source>
        <dbReference type="Proteomes" id="UP000261166"/>
    </source>
</evidence>
<dbReference type="Gene3D" id="1.10.150.870">
    <property type="match status" value="1"/>
</dbReference>
<dbReference type="InterPro" id="IPR012337">
    <property type="entry name" value="RNaseH-like_sf"/>
</dbReference>
<dbReference type="InterPro" id="IPR012340">
    <property type="entry name" value="NA-bd_OB-fold"/>
</dbReference>
<accession>A0A3E3HUZ1</accession>
<dbReference type="FunFam" id="3.30.420.10:FF:000045">
    <property type="entry name" value="3'-5' exonuclease DinG"/>
    <property type="match status" value="1"/>
</dbReference>
<dbReference type="Pfam" id="PF14579">
    <property type="entry name" value="HHH_6"/>
    <property type="match status" value="1"/>
</dbReference>
<dbReference type="Proteomes" id="UP000260812">
    <property type="component" value="Unassembled WGS sequence"/>
</dbReference>
<dbReference type="CDD" id="cd07435">
    <property type="entry name" value="PHP_PolIIIA_POLC"/>
    <property type="match status" value="1"/>
</dbReference>
<dbReference type="PANTHER" id="PTHR32294">
    <property type="entry name" value="DNA POLYMERASE III SUBUNIT ALPHA"/>
    <property type="match status" value="1"/>
</dbReference>
<evidence type="ECO:0000313" key="17">
    <source>
        <dbReference type="EMBL" id="RGE63835.1"/>
    </source>
</evidence>
<evidence type="ECO:0000256" key="10">
    <source>
        <dbReference type="ARBA" id="ARBA00049244"/>
    </source>
</evidence>
<dbReference type="RefSeq" id="WP_021635667.1">
    <property type="nucleotide sequence ID" value="NZ_CALBAU010000260.1"/>
</dbReference>
<evidence type="ECO:0000256" key="3">
    <source>
        <dbReference type="ARBA" id="ARBA00022679"/>
    </source>
</evidence>
<dbReference type="Gene3D" id="3.20.20.140">
    <property type="entry name" value="Metal-dependent hydrolases"/>
    <property type="match status" value="2"/>
</dbReference>
<dbReference type="EMBL" id="QVLV01000041">
    <property type="protein sequence ID" value="RGE55644.1"/>
    <property type="molecule type" value="Genomic_DNA"/>
</dbReference>
<evidence type="ECO:0000256" key="12">
    <source>
        <dbReference type="SAM" id="Coils"/>
    </source>
</evidence>
<dbReference type="PANTHER" id="PTHR32294:SF5">
    <property type="entry name" value="DNA POLYMERASE III POLC-TYPE"/>
    <property type="match status" value="1"/>
</dbReference>
<gene>
    <name evidence="11" type="primary">polC</name>
    <name evidence="17" type="ORF">DWY69_27880</name>
    <name evidence="16" type="ORF">DXC51_28515</name>
</gene>
<dbReference type="InterPro" id="IPR040982">
    <property type="entry name" value="DNA_pol3_finger"/>
</dbReference>
<keyword evidence="2 11" id="KW-0963">Cytoplasm</keyword>
<dbReference type="Pfam" id="PF02811">
    <property type="entry name" value="PHP"/>
    <property type="match status" value="1"/>
</dbReference>
<dbReference type="Gene3D" id="1.20.5.140">
    <property type="match status" value="1"/>
</dbReference>
<dbReference type="EC" id="2.7.7.7" evidence="11"/>
<dbReference type="InterPro" id="IPR004805">
    <property type="entry name" value="DnaE2/DnaE/PolC"/>
</dbReference>
<keyword evidence="7 11" id="KW-0378">Hydrolase</keyword>
<evidence type="ECO:0000256" key="5">
    <source>
        <dbReference type="ARBA" id="ARBA00022705"/>
    </source>
</evidence>
<dbReference type="GO" id="GO:0008408">
    <property type="term" value="F:3'-5' exonuclease activity"/>
    <property type="evidence" value="ECO:0007669"/>
    <property type="project" value="UniProtKB-UniRule"/>
</dbReference>
<dbReference type="InterPro" id="IPR006054">
    <property type="entry name" value="DnaQ"/>
</dbReference>
<dbReference type="SMART" id="SM00479">
    <property type="entry name" value="EXOIII"/>
    <property type="match status" value="1"/>
</dbReference>
<evidence type="ECO:0000256" key="1">
    <source>
        <dbReference type="ARBA" id="ARBA00003452"/>
    </source>
</evidence>
<dbReference type="NCBIfam" id="NF001688">
    <property type="entry name" value="PRK00448.1"/>
    <property type="match status" value="1"/>
</dbReference>
<dbReference type="EMBL" id="QVLU01000042">
    <property type="protein sequence ID" value="RGE63835.1"/>
    <property type="molecule type" value="Genomic_DNA"/>
</dbReference>
<dbReference type="HAMAP" id="MF_00356">
    <property type="entry name" value="DNApol_PolC"/>
    <property type="match status" value="1"/>
</dbReference>
<keyword evidence="12" id="KW-0175">Coiled coil</keyword>
<comment type="function">
    <text evidence="1 11">Required for replicative DNA synthesis. This DNA polymerase also exhibits 3' to 5' exonuclease activity.</text>
</comment>
<feature type="domain" description="Polymerase/histidinol phosphatase N-terminal" evidence="15">
    <location>
        <begin position="429"/>
        <end position="516"/>
    </location>
</feature>
<dbReference type="CDD" id="cd04484">
    <property type="entry name" value="polC_OBF"/>
    <property type="match status" value="1"/>
</dbReference>
<dbReference type="InterPro" id="IPR036397">
    <property type="entry name" value="RNaseH_sf"/>
</dbReference>
<keyword evidence="5 11" id="KW-0235">DNA replication</keyword>
<dbReference type="GO" id="GO:0003677">
    <property type="term" value="F:DNA binding"/>
    <property type="evidence" value="ECO:0007669"/>
    <property type="project" value="UniProtKB-UniRule"/>
</dbReference>
<feature type="region of interest" description="Disordered" evidence="13">
    <location>
        <begin position="196"/>
        <end position="225"/>
    </location>
</feature>